<reference evidence="2 3" key="1">
    <citation type="submission" date="2013-06" db="EMBL/GenBank/DDBJ databases">
        <authorList>
            <person name="Weinstock G."/>
            <person name="Sodergren E."/>
            <person name="Lobos E.A."/>
            <person name="Fulton L."/>
            <person name="Fulton R."/>
            <person name="Courtney L."/>
            <person name="Fronick C."/>
            <person name="O'Laughlin M."/>
            <person name="Godfrey J."/>
            <person name="Wilson R.M."/>
            <person name="Miner T."/>
            <person name="Farmer C."/>
            <person name="Delehaunty K."/>
            <person name="Cordes M."/>
            <person name="Minx P."/>
            <person name="Tomlinson C."/>
            <person name="Chen J."/>
            <person name="Wollam A."/>
            <person name="Pepin K.H."/>
            <person name="Bhonagiri V."/>
            <person name="Zhang X."/>
            <person name="Warren W."/>
            <person name="Mitreva M."/>
            <person name="Mardis E.R."/>
            <person name="Wilson R.K."/>
        </authorList>
    </citation>
    <scope>NUCLEOTIDE SEQUENCE [LARGE SCALE GENOMIC DNA]</scope>
    <source>
        <strain evidence="2 3">ATCC 29099</strain>
    </source>
</reference>
<keyword evidence="1" id="KW-0175">Coiled coil</keyword>
<dbReference type="EMBL" id="AWVJ01000062">
    <property type="protein sequence ID" value="ERK49823.1"/>
    <property type="molecule type" value="Genomic_DNA"/>
</dbReference>
<dbReference type="Proteomes" id="UP000016608">
    <property type="component" value="Unassembled WGS sequence"/>
</dbReference>
<evidence type="ECO:0008006" key="4">
    <source>
        <dbReference type="Google" id="ProtNLM"/>
    </source>
</evidence>
<gene>
    <name evidence="2" type="ORF">HMPREF0373_00944</name>
</gene>
<protein>
    <recommendedName>
        <fullName evidence="4">ATP synthase, subunit E</fullName>
    </recommendedName>
</protein>
<dbReference type="PATRIC" id="fig|1256908.3.peg.873"/>
<comment type="caution">
    <text evidence="2">The sequence shown here is derived from an EMBL/GenBank/DDBJ whole genome shotgun (WGS) entry which is preliminary data.</text>
</comment>
<evidence type="ECO:0000313" key="3">
    <source>
        <dbReference type="Proteomes" id="UP000016608"/>
    </source>
</evidence>
<dbReference type="eggNOG" id="COG1390">
    <property type="taxonomic scope" value="Bacteria"/>
</dbReference>
<keyword evidence="3" id="KW-1185">Reference proteome</keyword>
<feature type="coiled-coil region" evidence="1">
    <location>
        <begin position="41"/>
        <end position="72"/>
    </location>
</feature>
<evidence type="ECO:0000256" key="1">
    <source>
        <dbReference type="SAM" id="Coils"/>
    </source>
</evidence>
<dbReference type="AlphaFoldDB" id="U2R872"/>
<organism evidence="2 3">
    <name type="scientific">Eubacterium ramulus ATCC 29099</name>
    <dbReference type="NCBI Taxonomy" id="1256908"/>
    <lineage>
        <taxon>Bacteria</taxon>
        <taxon>Bacillati</taxon>
        <taxon>Bacillota</taxon>
        <taxon>Clostridia</taxon>
        <taxon>Eubacteriales</taxon>
        <taxon>Eubacteriaceae</taxon>
        <taxon>Eubacterium</taxon>
    </lineage>
</organism>
<dbReference type="HOGENOM" id="CLU_105793_0_1_9"/>
<accession>U2R872</accession>
<proteinExistence type="predicted"/>
<evidence type="ECO:0000313" key="2">
    <source>
        <dbReference type="EMBL" id="ERK49823.1"/>
    </source>
</evidence>
<name>U2R872_EUBRA</name>
<sequence length="206" mass="22465">MCSKLYLFQYNPKNTKGSERMELQIQDLVSSIRKDGIDAANAEAEAIIAEAKKKADAIIADAKSEAKSIQEASEKEIGILKESAAISAEQAKRDAMLAFKTEVKAEFEKILSAKVKDNLCDAALGKLIKAVIADEGVDSYSVEVAQVSDALKAELADEIKNGLEIRPAKGVRAGFRLAAKDGSGYFDCSDDEIMQMLMPYFRNLDF</sequence>